<dbReference type="FunFam" id="2.60.40.10:FF:000107">
    <property type="entry name" value="Myosin, light chain kinase a"/>
    <property type="match status" value="1"/>
</dbReference>
<dbReference type="InterPro" id="IPR050964">
    <property type="entry name" value="Striated_Muscle_Regulatory"/>
</dbReference>
<keyword evidence="8" id="KW-0067">ATP-binding</keyword>
<feature type="region of interest" description="Disordered" evidence="15">
    <location>
        <begin position="1776"/>
        <end position="1933"/>
    </location>
</feature>
<dbReference type="OMA" id="TIQKPIP"/>
<feature type="domain" description="Fibronectin type-III" evidence="18">
    <location>
        <begin position="4619"/>
        <end position="4715"/>
    </location>
</feature>
<dbReference type="SUPFAM" id="SSF49265">
    <property type="entry name" value="Fibronectin type III"/>
    <property type="match status" value="3"/>
</dbReference>
<proteinExistence type="inferred from homology"/>
<feature type="region of interest" description="Disordered" evidence="15">
    <location>
        <begin position="2202"/>
        <end position="2237"/>
    </location>
</feature>
<dbReference type="GO" id="GO:0005524">
    <property type="term" value="F:ATP binding"/>
    <property type="evidence" value="ECO:0007669"/>
    <property type="project" value="UniProtKB-KW"/>
</dbReference>
<protein>
    <recommendedName>
        <fullName evidence="13">Titin</fullName>
    </recommendedName>
</protein>
<evidence type="ECO:0000256" key="14">
    <source>
        <dbReference type="PROSITE-ProRule" id="PRU00192"/>
    </source>
</evidence>
<dbReference type="SMART" id="SM00409">
    <property type="entry name" value="IG"/>
    <property type="match status" value="11"/>
</dbReference>
<dbReference type="CDD" id="cd00096">
    <property type="entry name" value="Ig"/>
    <property type="match status" value="1"/>
</dbReference>
<dbReference type="GO" id="GO:0005198">
    <property type="term" value="F:structural molecule activity"/>
    <property type="evidence" value="ECO:0007669"/>
    <property type="project" value="UniProtKB-ARBA"/>
</dbReference>
<dbReference type="FunFam" id="2.60.40.10:FF:000056">
    <property type="entry name" value="twitchin isoform X4"/>
    <property type="match status" value="3"/>
</dbReference>
<gene>
    <name evidence="19" type="ORF">X777_16520</name>
</gene>
<dbReference type="PROSITE" id="PS50002">
    <property type="entry name" value="SH3"/>
    <property type="match status" value="1"/>
</dbReference>
<dbReference type="InterPro" id="IPR013098">
    <property type="entry name" value="Ig_I-set"/>
</dbReference>
<dbReference type="GO" id="GO:0030154">
    <property type="term" value="P:cell differentiation"/>
    <property type="evidence" value="ECO:0007669"/>
    <property type="project" value="UniProtKB-ARBA"/>
</dbReference>
<dbReference type="PANTHER" id="PTHR13817">
    <property type="entry name" value="TITIN"/>
    <property type="match status" value="1"/>
</dbReference>
<dbReference type="SMART" id="SM00326">
    <property type="entry name" value="SH3"/>
    <property type="match status" value="1"/>
</dbReference>
<feature type="region of interest" description="Disordered" evidence="15">
    <location>
        <begin position="2774"/>
        <end position="2793"/>
    </location>
</feature>
<dbReference type="GO" id="GO:0009888">
    <property type="term" value="P:tissue development"/>
    <property type="evidence" value="ECO:0007669"/>
    <property type="project" value="UniProtKB-ARBA"/>
</dbReference>
<feature type="region of interest" description="Disordered" evidence="15">
    <location>
        <begin position="1945"/>
        <end position="1984"/>
    </location>
</feature>
<evidence type="ECO:0000256" key="4">
    <source>
        <dbReference type="ARBA" id="ARBA00022443"/>
    </source>
</evidence>
<dbReference type="Proteomes" id="UP000053097">
    <property type="component" value="Unassembled WGS sequence"/>
</dbReference>
<feature type="compositionally biased region" description="Basic and acidic residues" evidence="15">
    <location>
        <begin position="1863"/>
        <end position="1873"/>
    </location>
</feature>
<feature type="region of interest" description="Disordered" evidence="15">
    <location>
        <begin position="1026"/>
        <end position="1045"/>
    </location>
</feature>
<dbReference type="Gene3D" id="2.30.30.40">
    <property type="entry name" value="SH3 Domains"/>
    <property type="match status" value="1"/>
</dbReference>
<feature type="domain" description="Fibronectin type-III" evidence="18">
    <location>
        <begin position="4518"/>
        <end position="4615"/>
    </location>
</feature>
<feature type="compositionally biased region" description="Basic and acidic residues" evidence="15">
    <location>
        <begin position="1294"/>
        <end position="1304"/>
    </location>
</feature>
<dbReference type="FunFam" id="2.60.40.10:FF:000050">
    <property type="entry name" value="Titin isoform B"/>
    <property type="match status" value="2"/>
</dbReference>
<dbReference type="CDD" id="cd11856">
    <property type="entry name" value="SH3_p47phox_like"/>
    <property type="match status" value="1"/>
</dbReference>
<organism evidence="19 20">
    <name type="scientific">Ooceraea biroi</name>
    <name type="common">Clonal raider ant</name>
    <name type="synonym">Cerapachys biroi</name>
    <dbReference type="NCBI Taxonomy" id="2015173"/>
    <lineage>
        <taxon>Eukaryota</taxon>
        <taxon>Metazoa</taxon>
        <taxon>Ecdysozoa</taxon>
        <taxon>Arthropoda</taxon>
        <taxon>Hexapoda</taxon>
        <taxon>Insecta</taxon>
        <taxon>Pterygota</taxon>
        <taxon>Neoptera</taxon>
        <taxon>Endopterygota</taxon>
        <taxon>Hymenoptera</taxon>
        <taxon>Apocrita</taxon>
        <taxon>Aculeata</taxon>
        <taxon>Formicoidea</taxon>
        <taxon>Formicidae</taxon>
        <taxon>Dorylinae</taxon>
        <taxon>Ooceraea</taxon>
    </lineage>
</organism>
<comment type="similarity">
    <text evidence="3">Belongs to the protein kinase superfamily. CAMK Ser/Thr protein kinase family.</text>
</comment>
<feature type="domain" description="Ig-like" evidence="17">
    <location>
        <begin position="4103"/>
        <end position="4196"/>
    </location>
</feature>
<feature type="domain" description="Ig-like" evidence="17">
    <location>
        <begin position="3449"/>
        <end position="3539"/>
    </location>
</feature>
<dbReference type="PROSITE" id="PS50853">
    <property type="entry name" value="FN3"/>
    <property type="match status" value="5"/>
</dbReference>
<feature type="domain" description="Ig-like" evidence="17">
    <location>
        <begin position="3907"/>
        <end position="3994"/>
    </location>
</feature>
<feature type="domain" description="SH3" evidence="16">
    <location>
        <begin position="3036"/>
        <end position="3097"/>
    </location>
</feature>
<feature type="domain" description="Fibronectin type-III" evidence="18">
    <location>
        <begin position="4390"/>
        <end position="4485"/>
    </location>
</feature>
<dbReference type="CDD" id="cd00063">
    <property type="entry name" value="FN3"/>
    <property type="match status" value="5"/>
</dbReference>
<dbReference type="InterPro" id="IPR001452">
    <property type="entry name" value="SH3_domain"/>
</dbReference>
<feature type="domain" description="Fibronectin type-III" evidence="18">
    <location>
        <begin position="4003"/>
        <end position="4098"/>
    </location>
</feature>
<dbReference type="GO" id="GO:0007517">
    <property type="term" value="P:muscle organ development"/>
    <property type="evidence" value="ECO:0007669"/>
    <property type="project" value="UniProtKB-ARBA"/>
</dbReference>
<keyword evidence="7" id="KW-0547">Nucleotide-binding</keyword>
<evidence type="ECO:0000259" key="18">
    <source>
        <dbReference type="PROSITE" id="PS50853"/>
    </source>
</evidence>
<evidence type="ECO:0000256" key="5">
    <source>
        <dbReference type="ARBA" id="ARBA00022490"/>
    </source>
</evidence>
<dbReference type="SUPFAM" id="SSF50044">
    <property type="entry name" value="SH3-domain"/>
    <property type="match status" value="1"/>
</dbReference>
<feature type="domain" description="Ig-like" evidence="17">
    <location>
        <begin position="3543"/>
        <end position="3628"/>
    </location>
</feature>
<feature type="compositionally biased region" description="Basic residues" evidence="15">
    <location>
        <begin position="1922"/>
        <end position="1933"/>
    </location>
</feature>
<dbReference type="InterPro" id="IPR003961">
    <property type="entry name" value="FN3_dom"/>
</dbReference>
<dbReference type="FunFam" id="2.60.40.10:FF:000425">
    <property type="entry name" value="Myosin light chain kinase"/>
    <property type="match status" value="1"/>
</dbReference>
<dbReference type="FunFam" id="2.60.40.10:FF:000031">
    <property type="entry name" value="Myosin-binding protein C, slow type"/>
    <property type="match status" value="2"/>
</dbReference>
<keyword evidence="11" id="KW-0539">Nucleus</keyword>
<feature type="compositionally biased region" description="Basic and acidic residues" evidence="15">
    <location>
        <begin position="1776"/>
        <end position="1847"/>
    </location>
</feature>
<evidence type="ECO:0000259" key="17">
    <source>
        <dbReference type="PROSITE" id="PS50835"/>
    </source>
</evidence>
<dbReference type="SUPFAM" id="SSF48726">
    <property type="entry name" value="Immunoglobulin"/>
    <property type="match status" value="11"/>
</dbReference>
<feature type="domain" description="Ig-like" evidence="17">
    <location>
        <begin position="3353"/>
        <end position="3438"/>
    </location>
</feature>
<feature type="domain" description="Ig-like" evidence="17">
    <location>
        <begin position="3634"/>
        <end position="3718"/>
    </location>
</feature>
<feature type="domain" description="Ig-like" evidence="17">
    <location>
        <begin position="3252"/>
        <end position="3340"/>
    </location>
</feature>
<feature type="region of interest" description="Disordered" evidence="15">
    <location>
        <begin position="2121"/>
        <end position="2161"/>
    </location>
</feature>
<dbReference type="GO" id="GO:0030018">
    <property type="term" value="C:Z disc"/>
    <property type="evidence" value="ECO:0007669"/>
    <property type="project" value="UniProtKB-ARBA"/>
</dbReference>
<feature type="compositionally biased region" description="Basic residues" evidence="15">
    <location>
        <begin position="1028"/>
        <end position="1037"/>
    </location>
</feature>
<dbReference type="GO" id="GO:0045989">
    <property type="term" value="P:positive regulation of striated muscle contraction"/>
    <property type="evidence" value="ECO:0007669"/>
    <property type="project" value="UniProtKB-ARBA"/>
</dbReference>
<dbReference type="GO" id="GO:0040017">
    <property type="term" value="P:positive regulation of locomotion"/>
    <property type="evidence" value="ECO:0007669"/>
    <property type="project" value="UniProtKB-ARBA"/>
</dbReference>
<dbReference type="STRING" id="2015173.A0A026VUD4"/>
<keyword evidence="4 14" id="KW-0728">SH3 domain</keyword>
<dbReference type="FunFam" id="2.60.40.10:FF:000147">
    <property type="entry name" value="Myosin light chain kinase"/>
    <property type="match status" value="1"/>
</dbReference>
<dbReference type="Pfam" id="PF07679">
    <property type="entry name" value="I-set"/>
    <property type="match status" value="10"/>
</dbReference>
<evidence type="ECO:0000313" key="20">
    <source>
        <dbReference type="Proteomes" id="UP000053097"/>
    </source>
</evidence>
<evidence type="ECO:0000313" key="19">
    <source>
        <dbReference type="EMBL" id="EZA47270.1"/>
    </source>
</evidence>
<feature type="compositionally biased region" description="Basic and acidic residues" evidence="15">
    <location>
        <begin position="2212"/>
        <end position="2231"/>
    </location>
</feature>
<dbReference type="InterPro" id="IPR003599">
    <property type="entry name" value="Ig_sub"/>
</dbReference>
<evidence type="ECO:0000256" key="2">
    <source>
        <dbReference type="ARBA" id="ARBA00004204"/>
    </source>
</evidence>
<evidence type="ECO:0000256" key="9">
    <source>
        <dbReference type="ARBA" id="ARBA00023157"/>
    </source>
</evidence>
<evidence type="ECO:0000256" key="1">
    <source>
        <dbReference type="ARBA" id="ARBA00004123"/>
    </source>
</evidence>
<feature type="region of interest" description="Disordered" evidence="15">
    <location>
        <begin position="4603"/>
        <end position="4622"/>
    </location>
</feature>
<dbReference type="InterPro" id="IPR007110">
    <property type="entry name" value="Ig-like_dom"/>
</dbReference>
<keyword evidence="5" id="KW-0963">Cytoplasm</keyword>
<feature type="compositionally biased region" description="Basic and acidic residues" evidence="15">
    <location>
        <begin position="2776"/>
        <end position="2787"/>
    </location>
</feature>
<evidence type="ECO:0000256" key="13">
    <source>
        <dbReference type="ARBA" id="ARBA00073138"/>
    </source>
</evidence>
<dbReference type="InterPro" id="IPR036116">
    <property type="entry name" value="FN3_sf"/>
</dbReference>
<dbReference type="OrthoDB" id="6612025at2759"/>
<feature type="compositionally biased region" description="Basic and acidic residues" evidence="15">
    <location>
        <begin position="1463"/>
        <end position="1478"/>
    </location>
</feature>
<feature type="region of interest" description="Disordered" evidence="15">
    <location>
        <begin position="4371"/>
        <end position="4397"/>
    </location>
</feature>
<dbReference type="PRINTS" id="PR00014">
    <property type="entry name" value="FNTYPEIII"/>
</dbReference>
<evidence type="ECO:0000256" key="10">
    <source>
        <dbReference type="ARBA" id="ARBA00023179"/>
    </source>
</evidence>
<evidence type="ECO:0000256" key="7">
    <source>
        <dbReference type="ARBA" id="ARBA00022741"/>
    </source>
</evidence>
<dbReference type="InterPro" id="IPR013783">
    <property type="entry name" value="Ig-like_fold"/>
</dbReference>
<keyword evidence="10" id="KW-0514">Muscle protein</keyword>
<evidence type="ECO:0000256" key="11">
    <source>
        <dbReference type="ARBA" id="ARBA00023242"/>
    </source>
</evidence>
<dbReference type="InterPro" id="IPR036179">
    <property type="entry name" value="Ig-like_dom_sf"/>
</dbReference>
<dbReference type="Gene3D" id="2.60.40.10">
    <property type="entry name" value="Immunoglobulins"/>
    <property type="match status" value="16"/>
</dbReference>
<dbReference type="PROSITE" id="PS50835">
    <property type="entry name" value="IG_LIKE"/>
    <property type="match status" value="10"/>
</dbReference>
<dbReference type="InterPro" id="IPR003598">
    <property type="entry name" value="Ig_sub2"/>
</dbReference>
<dbReference type="Pfam" id="PF00018">
    <property type="entry name" value="SH3_1"/>
    <property type="match status" value="1"/>
</dbReference>
<comment type="subcellular location">
    <subcellularLocation>
        <location evidence="2">Cytoplasm</location>
        <location evidence="2">Myofibril</location>
        <location evidence="2">Sarcomere</location>
    </subcellularLocation>
    <subcellularLocation>
        <location evidence="1">Nucleus</location>
    </subcellularLocation>
</comment>
<dbReference type="FunFam" id="2.60.40.10:FF:001138">
    <property type="entry name" value="Sallimus, isoform P"/>
    <property type="match status" value="1"/>
</dbReference>
<keyword evidence="20" id="KW-1185">Reference proteome</keyword>
<dbReference type="Pfam" id="PF00041">
    <property type="entry name" value="fn3"/>
    <property type="match status" value="5"/>
</dbReference>
<dbReference type="SMART" id="SM00060">
    <property type="entry name" value="FN3"/>
    <property type="match status" value="6"/>
</dbReference>
<feature type="region of interest" description="Disordered" evidence="15">
    <location>
        <begin position="1288"/>
        <end position="1310"/>
    </location>
</feature>
<feature type="domain" description="Ig-like" evidence="17">
    <location>
        <begin position="4209"/>
        <end position="4282"/>
    </location>
</feature>
<feature type="domain" description="Fibronectin type-III" evidence="18">
    <location>
        <begin position="4289"/>
        <end position="4384"/>
    </location>
</feature>
<feature type="region of interest" description="Disordered" evidence="15">
    <location>
        <begin position="1548"/>
        <end position="1613"/>
    </location>
</feature>
<dbReference type="PANTHER" id="PTHR13817:SF151">
    <property type="entry name" value="TITIN"/>
    <property type="match status" value="1"/>
</dbReference>
<sequence length="4783" mass="543209">MPQKETAKQQGKPCLEELTSLTVSQIISQEAEDVLPSPQVPSEKTAQTSLYGRDVAEITEVTTVSNVDELIEIQKPEIQKGKPNLEELLSLSVTQTVFNETEALLPSPEMPRETMAQTDISGRDVAETSQILTMLSVEELAKQLTPDKRAGQFKIEELSSLTVSQVLSHETEETFQSSDAPSGLTAMPMMSGREIAEISQVLTVTIAEEFSKPKSPEGQRVKPRLDELSSLMVSQVISTELEQQLPSPEKIDEKTAAPSLLGREIAEKTEIITAASVEQIPEFKKTEGEKGRPDVEEMSFITVSEVLSTEAEQELPSQEAPKEYKALSKVSSIEVAETSEILTVSNVEEFVKSQAPEEHKEQPTKQIAEQSMLGIRVAEKSQVITSSTTKEIIESVQPEIQKIIPEQIPYESIQQIQSVPHESERSLLPDKAAPSATAEVSFRISEGLEVIQVTATEKEAKEVVKGQAKEASAQADIVDRKVALKTEILPENVVSEFVISKPEGKIAHGVKDERQGVIVTEIQHTAEIESNLPETVIPLAKLASTSIEADHLEKIVETTEASAQHHITITQHITKHDTKQQPLIESDTEVTEEYTTKFRRGSKDDETAAIQTKKTIIRKKKPRTKSDEKVVIIEEELEDKTSQLPTIPKKQFMQIEEVTETTGIEEIIPSKIEELEETTQKPIEAEPIKLEDKPKVQKKKRKRTFYCPYRILNRNKHENKITEEVTVEEKGKMPVTTITESPVEEVVEETIKPLPLLQFATPVEQEEVREQVTVTEEVVESKRPKKITRKKIIKRKGQTQQVTEEVTVEEKGKMPVTTITEGPVEEIVEETIKPLPLPHFATPVEQEEVREQVTVTEEVVEGKKPKKITKKKIIKRKGQTQQVTEEITVEEKGKMPVTTITEESVLPFSERLEPLTIDHHADTIPEKHEKLKHKKLTKPKVDEKVLEDTLKKSLYQEQGAKDEIPEEIVEEIITEETEKQKARLIEEEEEEESVKITEVDVKELPEEKKKKDIIEKEEVIETIEKPTHKISKKKRQPKTKDEQVSDVLDEVVEDIVTEKPKKEKAKTIKEEEQQTVMITKVDIHEAAIEMPKEKADTKEEIIEIIETPTTRIIKKKKPKTKDHDEQIIQEIVQKPIEETKIMEEEKIVEIIETPTKKVIKKKKAIIRDDNVPEEIIEEIVIEKPKEEQAQTIFSPSESIEVTQILAELPVTKLTDDKAKPKEAAVCDTKEEKVMLKKVLKEETSTVPVQEEVPIEITKEIMGEKPKEEHIKSAVITKEGLTVIETISSTATEEFPEKAQPRKETAVPIEETEQHIEVKEVTVKKMPKKIKAKHATEQQVKEETVEEIISKKPTKEKAEKVIITNEELETTEIVPEVATSELDKEKPREEQAVPIEETREDVKLTEVIAKKEPLKKKAVEIKDSQPDEIVEEMKVKKSKKEKAKKDIPLQEGIEITEVTTETIPEKLAVEEMPTEKKPEPTIAPVEAIEITEVTVATADDKIIEKEKAKIATVEVKEEKEKKLPRIAKEEVTEKEKPVIKEEEVVEKITPTKSEKEKPTIEEVSLDTTKPAEIIPETKDIPIEKQPEDKLKEIKTIQPSETKEDAKPKEEITTITEEKPVDEVTEKLKEKKIKKKKKKPVKKDEIEEWVEPEYERPVLEPMPEKIQWEPSKKKKEKKVLPESVQKLVPQKIERKEIKPIKLQYMEPTETIQFEDKSIYERAPKKIDEEHEKPQKLVIGKGEVKQKDEIVPEKVKLKKIPEKKPEEITEIKEKPKKEEVIEDVHQTEKEKPKETLKFDEFQPLDFDRPEIEKYIPEEREPTDKPEPEHVSKPYEKPKKKKPDQEIEHIPLIKGIPKPEEPEEEPEIKFRIPTSEKPEDEPETITLKGWKKSKPEEEGTEQFPTKEKDVIPTAPKQDTDDVTIKQKIKLKKPKKKDIKPDDVSEEIIFKKAPEEKPEIPTEGLIIKEPTLEPKKEEDETVPEEVSEKVKIKKPKKKPVKEEVAADEVTIKKPVIEERKEEVEETTEEVTLKKKPKKKPIIEEEAADVTIKKPIPIEEKETVPEEVSEKVEIKKPKKKPVKEEVAADEVTIKKPVIEERKEEVEETTEEVTLKKKPKKKPIIEEEAADVTMKKPIPIEEKETVPEEVSEKVEIKKPKKKPVKEEVAADEVTIKKPVIEERKEEVEETTEEVTLKKKPKKKPIIEEEAADVTMKKPIPIEEKETVPEEVSEKVEIKKPKKKPVKEEVAADEVTIKKPVIEERKEEVEETTEEVTLKKKPKKKPIIEEEAADVTIQKPIPIEEKETVPEEVSEKVEIKKPKKKPVKEEVAADEVTIKKPVIEERKEEVEETTEEVTLKKKPKKKPIIEEEAADVTIKKPIPIEEKETVPEEVSEKVEIKKPKKKPVKEEVAADEVTIKKPVIEERKEEVEETTEEVTLKKKPKKKPIIEEEAADVTIQKPIPIEEKETVPEEVSEKVEIKKPKKKPVKEEVAADEVTIKKPVIEERKEEVEETTEEVTLKKKPKKKPIIEEEAADVTIQKPIPIEEKETVPEEVSEKVEIKKPKKKPVKEEVAADEVTIKKPVIEERKEEVEETTEEVTLKKKPKKKPIIEEEAADVTIQKPIPIEEKETVPEEVSEKVEIKKPKKKPVKEEVAADEVTIKKPVIEERKEEVEETTEEVTLKKKPKKKPIIEEEAAEVTIKKPIPVEEKEEAVEEISEKIAIKKPKKKPIKEEAADEVTIQKPVVEERKEEVEDITEQITLKKKPKKKVETEEISEVTIATPKEKKEKEKETTETSTDVLIKKKKPVAEVKETVAEELTIQKVEEVEEPKEVIEEFTLKRKPPKKAPKPIEEIYEDVTLRKLRPKKKPRPDIKEVTEVENVTFRPRTTKTKEDVEQEFKISLNTYEEEDISMSGKVRLKPKKRPLTYSEETGEETIKIIQEVGDDSGPIIEEIIDESEEEDKAYSIEELDVDEMSIPLRRKKKKQKVPYSVEEIEEDVKVQLKRDRKYSYEETDVESLALKLKSKRRVSTYEEVEDIEYVIRDGDTMYSICSYVAETEEAINLVEGEKVYIIDHTNQDWWFVKKHLTEEKGWVPAQYLLDEVHYTVYLQRKLHEKIDKLPIFEKPAPGEKASAPRFIEKLQPIHTLDGYTVQFECQVEGIPRPQITWFRQTAIIKPSTDFQIYYDEDNVATLIIREVFPEDAGTFTCVAKNAAGFASSTTELIVEAPLSDHGSDVTGPSRKSLSRESSLADILEGIPPTFSRKPKAKYVNEGDDVILECRLVAVPEPDVTWYYKDVQVVNERNIVIATESDMHMYCSVVKISKIQKKQEGRYKIVAKNREGEATIDIPVKVKTGKSEPPEILEPLQSYVIKEGETVVLSTQIVGNPSPKITWYKDGKPIKNLQPKQDGHVNMLSLIQPQLADSGEYSVVAINDVGKAETRATLTVEKVPSGAPEPPLFTERFQELVVPEKGTFKLVAKVTGNPVPEVTWLRNNKPLEKSLNITESYDGENIMLEIRNADSETDAGDYKCVANNPVGKASHGAKVTVDVAKVSFTRKLQNEVVIDEYKTLELNCETSHTVSTVWWHNDKEISGMDHREIIQEGRVHRLLIKKSSPSDAGTYKCTVKNQVTSSNVIVRATKPEFVKKLQDFEVKEREVAILEVEITSQTADVTWRKDGELLTPSKGKLEFVKDGTIRKLLIRTASVHDEGEYTCALPDEECTAEVTVVELPPEIITKMQDVTIARGEKATFDIELTKGDALVRWFKDGQELQFSEHVRLSIDGKRQKLKIYDAEVEDAGIYSCQVGDQTSSASLTVEEPEVDFIKKLPDVTLVPLNADATFLIELSRADIPVTWLRKGEIIDCTQSPKYSIVDEGNVKKLIVKKCTTDDIAEYTAVVANVKTSSRLKVEVIEAPPKINLDTLKIYKTTKGDDIDILVKFTATPLPNDEWTVNGRALRKSKRIVASIDESSAVLTIRDVQEKDFGDYNLKLTNPLGEDSIEISVIVVQVPGAPGIPEPLEITDNSVTLHWNKPESDGHSPIIEYILEYREKTESSWSRVTKTISETTYKLTDLTTDKEYTFRVTAVNEAGPGEASPNTPYLRISKLSAFESPIVLEALKSIVIGLGETVTLSCVIGGVPAPRITWLKNDEIFEDPSITYENRVAKYTISKTTETSSATFTVRAQNDAGTAETSCQLKIQESPKITCDRSLTNQRLAVGDKWTVEIRISGFPRPEVTWTKNNKKITDNRISVETKEDISIITIPSLVRDDTAVYTVKATNEAGSSSIECRLRVIDKPSKPQGPVVAKEIRQDRVTIEWQPPADDGGVELERYIIEKCEANKDIWTKVGDVDKEVESFCAQKLQQNVDYSFRIIAKNEIGSSDPLESEPIRTRSSFEPPAPPRGPLEISGMTKTSFTIKWEPPENDGGTPITDYIIEAKETSKKTWQKITSTKGDVTNAMISDLKTDVSYNFRITAKNSVGTGLPYTAEEAITVGKRPKIKKLTENSIYALLGIFPSTKMVVVKTPPSCPLNVRATNVTSKSVTLTWSPPATTGGSELTGYIIEKRPLIGKGARWTKVVTLDATTQQYCIENLKESEFLFRIFAENSVGLSTPTNSEPVTLKTHANVPSPPTAPLEMRQIAANTMVIEWGRPESDGGAPLEGYKIAIRDARKTMWMEVGRVNADIQKLNIRDLQENHEYLVRIFARNEIGFSDHLESEEPFKIVPTSQLSFDEPIAEAMDKGETASVSFSTENTSSWLREHNMDADIHSYARARLLRKDEYFFRIWHYAKKLFE</sequence>
<feature type="compositionally biased region" description="Basic and acidic residues" evidence="15">
    <location>
        <begin position="2131"/>
        <end position="2150"/>
    </location>
</feature>
<dbReference type="GO" id="GO:0060298">
    <property type="term" value="P:positive regulation of sarcomere organization"/>
    <property type="evidence" value="ECO:0007669"/>
    <property type="project" value="UniProtKB-ARBA"/>
</dbReference>
<dbReference type="GO" id="GO:0005634">
    <property type="term" value="C:nucleus"/>
    <property type="evidence" value="ECO:0007669"/>
    <property type="project" value="UniProtKB-SubCell"/>
</dbReference>
<accession>A0A026VUD4</accession>
<keyword evidence="12" id="KW-0393">Immunoglobulin domain</keyword>
<evidence type="ECO:0000256" key="15">
    <source>
        <dbReference type="SAM" id="MobiDB-lite"/>
    </source>
</evidence>
<feature type="domain" description="Ig-like" evidence="17">
    <location>
        <begin position="3724"/>
        <end position="3807"/>
    </location>
</feature>
<evidence type="ECO:0000256" key="8">
    <source>
        <dbReference type="ARBA" id="ARBA00022840"/>
    </source>
</evidence>
<name>A0A026VUD4_OOCBI</name>
<evidence type="ECO:0000259" key="16">
    <source>
        <dbReference type="PROSITE" id="PS50002"/>
    </source>
</evidence>
<feature type="region of interest" description="Disordered" evidence="15">
    <location>
        <begin position="1463"/>
        <end position="1482"/>
    </location>
</feature>
<dbReference type="SMART" id="SM00408">
    <property type="entry name" value="IGc2"/>
    <property type="match status" value="9"/>
</dbReference>
<keyword evidence="6" id="KW-0677">Repeat</keyword>
<dbReference type="FunFam" id="2.60.40.10:FF:000032">
    <property type="entry name" value="palladin isoform X1"/>
    <property type="match status" value="1"/>
</dbReference>
<feature type="domain" description="Ig-like" evidence="17">
    <location>
        <begin position="3128"/>
        <end position="3217"/>
    </location>
</feature>
<evidence type="ECO:0000256" key="6">
    <source>
        <dbReference type="ARBA" id="ARBA00022737"/>
    </source>
</evidence>
<dbReference type="InterPro" id="IPR036028">
    <property type="entry name" value="SH3-like_dom_sf"/>
</dbReference>
<evidence type="ECO:0000256" key="12">
    <source>
        <dbReference type="ARBA" id="ARBA00023319"/>
    </source>
</evidence>
<dbReference type="GO" id="GO:0009653">
    <property type="term" value="P:anatomical structure morphogenesis"/>
    <property type="evidence" value="ECO:0007669"/>
    <property type="project" value="UniProtKB-ARBA"/>
</dbReference>
<evidence type="ECO:0000256" key="3">
    <source>
        <dbReference type="ARBA" id="ARBA00006692"/>
    </source>
</evidence>
<keyword evidence="9" id="KW-1015">Disulfide bond</keyword>
<dbReference type="EMBL" id="KK107899">
    <property type="protein sequence ID" value="EZA47270.1"/>
    <property type="molecule type" value="Genomic_DNA"/>
</dbReference>
<feature type="compositionally biased region" description="Basic and acidic residues" evidence="15">
    <location>
        <begin position="1945"/>
        <end position="1955"/>
    </location>
</feature>
<reference evidence="19 20" key="1">
    <citation type="journal article" date="2014" name="Curr. Biol.">
        <title>The genome of the clonal raider ant Cerapachys biroi.</title>
        <authorList>
            <person name="Oxley P.R."/>
            <person name="Ji L."/>
            <person name="Fetter-Pruneda I."/>
            <person name="McKenzie S.K."/>
            <person name="Li C."/>
            <person name="Hu H."/>
            <person name="Zhang G."/>
            <person name="Kronauer D.J."/>
        </authorList>
    </citation>
    <scope>NUCLEOTIDE SEQUENCE [LARGE SCALE GENOMIC DNA]</scope>
</reference>
<feature type="compositionally biased region" description="Basic and acidic residues" evidence="15">
    <location>
        <begin position="1574"/>
        <end position="1613"/>
    </location>
</feature>